<keyword evidence="4" id="KW-1185">Reference proteome</keyword>
<dbReference type="RefSeq" id="XP_033384286.1">
    <property type="nucleotide sequence ID" value="XM_033529961.1"/>
</dbReference>
<feature type="region of interest" description="Disordered" evidence="1">
    <location>
        <begin position="417"/>
        <end position="505"/>
    </location>
</feature>
<accession>A0A6A5XT08</accession>
<evidence type="ECO:0000256" key="2">
    <source>
        <dbReference type="SAM" id="Phobius"/>
    </source>
</evidence>
<sequence>MAANDKKIPTVTILKQKNSKESLSAKSPRTARFAEATSVYSPVDGRSPFADPPTNHYSPQPQISDVGFGYVQDVEMEETDRKYLPPPTPKTPLRSALRSPGAPPRTCETAILSPTFREEQVLEKQEASTDKEQAKDLKVKVRVRIAKIFLRGINFACSLIVLSMLATAFSIFNATKTLAPRNNLPPWAKNTAIWPQVTILVIACISLLMSIVVLIAYARKGHHRAEKVAAYYTVFAVGFFIFSIIMWAVGAGILNQSKSQGKGKDMWGWSCVDNKRRHLFEDDVSYALVCRLQNWALVCCIIEIVIEVLVIAIYAIVFYRFWSKRKLRKSMANRDKARSDLYLAQLRSQSAPNTPGFGPLSPRSGGWRPPPDHPQYYDPQSAAENGDSDKVQFAYAREIAQPQPFSLKAPPIKVTNATPKIGQEGFDTPQRTGTASPPLPPASPGFQERQNDHVGAAPGEQTYASVPIPGAYTPLASPSYPAPAHQQSAPAPGQGFDFGPSVARQ</sequence>
<feature type="transmembrane region" description="Helical" evidence="2">
    <location>
        <begin position="192"/>
        <end position="217"/>
    </location>
</feature>
<dbReference type="EMBL" id="ML978069">
    <property type="protein sequence ID" value="KAF2015947.1"/>
    <property type="molecule type" value="Genomic_DNA"/>
</dbReference>
<feature type="compositionally biased region" description="Low complexity" evidence="1">
    <location>
        <begin position="476"/>
        <end position="494"/>
    </location>
</feature>
<proteinExistence type="predicted"/>
<feature type="region of interest" description="Disordered" evidence="1">
    <location>
        <begin position="36"/>
        <end position="65"/>
    </location>
</feature>
<dbReference type="PANTHER" id="PTHR42069:SF1">
    <property type="entry name" value="MARVEL DOMAIN-CONTAINING PROTEIN"/>
    <property type="match status" value="1"/>
</dbReference>
<feature type="transmembrane region" description="Helical" evidence="2">
    <location>
        <begin position="148"/>
        <end position="172"/>
    </location>
</feature>
<feature type="transmembrane region" description="Helical" evidence="2">
    <location>
        <begin position="295"/>
        <end position="322"/>
    </location>
</feature>
<reference evidence="3" key="1">
    <citation type="journal article" date="2020" name="Stud. Mycol.">
        <title>101 Dothideomycetes genomes: a test case for predicting lifestyles and emergence of pathogens.</title>
        <authorList>
            <person name="Haridas S."/>
            <person name="Albert R."/>
            <person name="Binder M."/>
            <person name="Bloem J."/>
            <person name="Labutti K."/>
            <person name="Salamov A."/>
            <person name="Andreopoulos B."/>
            <person name="Baker S."/>
            <person name="Barry K."/>
            <person name="Bills G."/>
            <person name="Bluhm B."/>
            <person name="Cannon C."/>
            <person name="Castanera R."/>
            <person name="Culley D."/>
            <person name="Daum C."/>
            <person name="Ezra D."/>
            <person name="Gonzalez J."/>
            <person name="Henrissat B."/>
            <person name="Kuo A."/>
            <person name="Liang C."/>
            <person name="Lipzen A."/>
            <person name="Lutzoni F."/>
            <person name="Magnuson J."/>
            <person name="Mondo S."/>
            <person name="Nolan M."/>
            <person name="Ohm R."/>
            <person name="Pangilinan J."/>
            <person name="Park H.-J."/>
            <person name="Ramirez L."/>
            <person name="Alfaro M."/>
            <person name="Sun H."/>
            <person name="Tritt A."/>
            <person name="Yoshinaga Y."/>
            <person name="Zwiers L.-H."/>
            <person name="Turgeon B."/>
            <person name="Goodwin S."/>
            <person name="Spatafora J."/>
            <person name="Crous P."/>
            <person name="Grigoriev I."/>
        </authorList>
    </citation>
    <scope>NUCLEOTIDE SEQUENCE</scope>
    <source>
        <strain evidence="3">CBS 175.79</strain>
    </source>
</reference>
<dbReference type="PANTHER" id="PTHR42069">
    <property type="entry name" value="HYPHAL ANASTAMOSIS-8 PROTEIN"/>
    <property type="match status" value="1"/>
</dbReference>
<feature type="transmembrane region" description="Helical" evidence="2">
    <location>
        <begin position="229"/>
        <end position="254"/>
    </location>
</feature>
<evidence type="ECO:0000256" key="1">
    <source>
        <dbReference type="SAM" id="MobiDB-lite"/>
    </source>
</evidence>
<organism evidence="3 4">
    <name type="scientific">Aaosphaeria arxii CBS 175.79</name>
    <dbReference type="NCBI Taxonomy" id="1450172"/>
    <lineage>
        <taxon>Eukaryota</taxon>
        <taxon>Fungi</taxon>
        <taxon>Dikarya</taxon>
        <taxon>Ascomycota</taxon>
        <taxon>Pezizomycotina</taxon>
        <taxon>Dothideomycetes</taxon>
        <taxon>Pleosporomycetidae</taxon>
        <taxon>Pleosporales</taxon>
        <taxon>Pleosporales incertae sedis</taxon>
        <taxon>Aaosphaeria</taxon>
    </lineage>
</organism>
<dbReference type="OrthoDB" id="5420724at2759"/>
<feature type="region of interest" description="Disordered" evidence="1">
    <location>
        <begin position="349"/>
        <end position="387"/>
    </location>
</feature>
<dbReference type="Proteomes" id="UP000799778">
    <property type="component" value="Unassembled WGS sequence"/>
</dbReference>
<evidence type="ECO:0000313" key="4">
    <source>
        <dbReference type="Proteomes" id="UP000799778"/>
    </source>
</evidence>
<keyword evidence="2" id="KW-0472">Membrane</keyword>
<evidence type="ECO:0008006" key="5">
    <source>
        <dbReference type="Google" id="ProtNLM"/>
    </source>
</evidence>
<keyword evidence="2" id="KW-0812">Transmembrane</keyword>
<gene>
    <name evidence="3" type="ORF">BU24DRAFT_433234</name>
</gene>
<dbReference type="AlphaFoldDB" id="A0A6A5XT08"/>
<keyword evidence="2" id="KW-1133">Transmembrane helix</keyword>
<protein>
    <recommendedName>
        <fullName evidence="5">MARVEL domain-containing protein</fullName>
    </recommendedName>
</protein>
<evidence type="ECO:0000313" key="3">
    <source>
        <dbReference type="EMBL" id="KAF2015947.1"/>
    </source>
</evidence>
<feature type="region of interest" description="Disordered" evidence="1">
    <location>
        <begin position="77"/>
        <end position="105"/>
    </location>
</feature>
<dbReference type="GeneID" id="54287358"/>
<name>A0A6A5XT08_9PLEO</name>